<dbReference type="CDD" id="cd01941">
    <property type="entry name" value="YeiC_kinase_like"/>
    <property type="match status" value="1"/>
</dbReference>
<accession>A0ABR8PHJ7</accession>
<dbReference type="InterPro" id="IPR012318">
    <property type="entry name" value="HTH_CRP"/>
</dbReference>
<feature type="domain" description="HTH crp-type" evidence="3">
    <location>
        <begin position="10"/>
        <end position="56"/>
    </location>
</feature>
<name>A0ABR8PHJ7_9BACL</name>
<dbReference type="InterPro" id="IPR002173">
    <property type="entry name" value="Carboh/pur_kinase_PfkB_CS"/>
</dbReference>
<dbReference type="InterPro" id="IPR036388">
    <property type="entry name" value="WH-like_DNA-bd_sf"/>
</dbReference>
<evidence type="ECO:0000259" key="3">
    <source>
        <dbReference type="SMART" id="SM00419"/>
    </source>
</evidence>
<dbReference type="SUPFAM" id="SSF46785">
    <property type="entry name" value="Winged helix' DNA-binding domain"/>
    <property type="match status" value="1"/>
</dbReference>
<dbReference type="EMBL" id="JACSQY010000002">
    <property type="protein sequence ID" value="MBD7907633.1"/>
    <property type="molecule type" value="Genomic_DNA"/>
</dbReference>
<evidence type="ECO:0000313" key="5">
    <source>
        <dbReference type="Proteomes" id="UP000659496"/>
    </source>
</evidence>
<dbReference type="PANTHER" id="PTHR42909:SF4">
    <property type="entry name" value="CARBOHYDRATE KINASE, PFKB FAMILY"/>
    <property type="match status" value="1"/>
</dbReference>
<dbReference type="RefSeq" id="WP_191688767.1">
    <property type="nucleotide sequence ID" value="NZ_JACSQY010000002.1"/>
</dbReference>
<keyword evidence="2" id="KW-0418">Kinase</keyword>
<keyword evidence="1" id="KW-0808">Transferase</keyword>
<evidence type="ECO:0000256" key="1">
    <source>
        <dbReference type="ARBA" id="ARBA00022679"/>
    </source>
</evidence>
<dbReference type="Proteomes" id="UP000659496">
    <property type="component" value="Unassembled WGS sequence"/>
</dbReference>
<gene>
    <name evidence="4" type="ORF">H9659_04700</name>
</gene>
<dbReference type="InterPro" id="IPR011611">
    <property type="entry name" value="PfkB_dom"/>
</dbReference>
<keyword evidence="5" id="KW-1185">Reference proteome</keyword>
<sequence length="366" mass="39149">MNEKEQQLMSLIRQNPYCSQQELADGLGLSRPAVANLISSLTKRGYIAGRAYVLAPEDEIICIGGANVDRKFHVTGPVAPGTSNPAELSVTIGGVARNIAENLGRLDHPVRLITTAGKDADWDLIAAHSAPFMDLTSVRLLPDASTGSYSAVLDSHGELVIAMAVMDVYESLDSDYIASLERHLARAKMIVIDLNVAKETAEAIRVAALRHQVPLAIVPVSGPKMAHLPDSLEGLTWFICNEDEAETLTGVTIQSDEDWKAAVTALLDSGTEHAIITRGKKGIMAGDRSTRTLHHHAAIPDVSVEDVTGAGDAFVSGVLHAAVMGRTLNDAISYGLVNAAKTLASTYTVRPELTANELEKELEEFK</sequence>
<proteinExistence type="predicted"/>
<dbReference type="Pfam" id="PF00294">
    <property type="entry name" value="PfkB"/>
    <property type="match status" value="1"/>
</dbReference>
<protein>
    <submittedName>
        <fullName evidence="4">Winged helix-turn-helix transcriptional regulator</fullName>
    </submittedName>
</protein>
<dbReference type="InterPro" id="IPR029056">
    <property type="entry name" value="Ribokinase-like"/>
</dbReference>
<dbReference type="InterPro" id="IPR036390">
    <property type="entry name" value="WH_DNA-bd_sf"/>
</dbReference>
<evidence type="ECO:0000256" key="2">
    <source>
        <dbReference type="ARBA" id="ARBA00022777"/>
    </source>
</evidence>
<dbReference type="Gene3D" id="3.40.1190.20">
    <property type="match status" value="1"/>
</dbReference>
<dbReference type="PROSITE" id="PS00584">
    <property type="entry name" value="PFKB_KINASES_2"/>
    <property type="match status" value="1"/>
</dbReference>
<dbReference type="Pfam" id="PF13412">
    <property type="entry name" value="HTH_24"/>
    <property type="match status" value="1"/>
</dbReference>
<dbReference type="SMART" id="SM00419">
    <property type="entry name" value="HTH_CRP"/>
    <property type="match status" value="1"/>
</dbReference>
<comment type="caution">
    <text evidence="4">The sequence shown here is derived from an EMBL/GenBank/DDBJ whole genome shotgun (WGS) entry which is preliminary data.</text>
</comment>
<reference evidence="4 5" key="1">
    <citation type="submission" date="2020-08" db="EMBL/GenBank/DDBJ databases">
        <title>A Genomic Blueprint of the Chicken Gut Microbiome.</title>
        <authorList>
            <person name="Gilroy R."/>
            <person name="Ravi A."/>
            <person name="Getino M."/>
            <person name="Pursley I."/>
            <person name="Horton D.L."/>
            <person name="Alikhan N.-F."/>
            <person name="Baker D."/>
            <person name="Gharbi K."/>
            <person name="Hall N."/>
            <person name="Watson M."/>
            <person name="Adriaenssens E.M."/>
            <person name="Foster-Nyarko E."/>
            <person name="Jarju S."/>
            <person name="Secka A."/>
            <person name="Antonio M."/>
            <person name="Oren A."/>
            <person name="Chaudhuri R."/>
            <person name="La Ragione R.M."/>
            <person name="Hildebrand F."/>
            <person name="Pallen M.J."/>
        </authorList>
    </citation>
    <scope>NUCLEOTIDE SEQUENCE [LARGE SCALE GENOMIC DNA]</scope>
    <source>
        <strain evidence="4 5">Sa3CUA8</strain>
    </source>
</reference>
<dbReference type="Gene3D" id="1.10.10.10">
    <property type="entry name" value="Winged helix-like DNA-binding domain superfamily/Winged helix DNA-binding domain"/>
    <property type="match status" value="1"/>
</dbReference>
<dbReference type="PANTHER" id="PTHR42909">
    <property type="entry name" value="ZGC:136858"/>
    <property type="match status" value="1"/>
</dbReference>
<evidence type="ECO:0000313" key="4">
    <source>
        <dbReference type="EMBL" id="MBD7907633.1"/>
    </source>
</evidence>
<dbReference type="SUPFAM" id="SSF53613">
    <property type="entry name" value="Ribokinase-like"/>
    <property type="match status" value="1"/>
</dbReference>
<organism evidence="4 5">
    <name type="scientific">Sporosarcina gallistercoris</name>
    <dbReference type="NCBI Taxonomy" id="2762245"/>
    <lineage>
        <taxon>Bacteria</taxon>
        <taxon>Bacillati</taxon>
        <taxon>Bacillota</taxon>
        <taxon>Bacilli</taxon>
        <taxon>Bacillales</taxon>
        <taxon>Caryophanaceae</taxon>
        <taxon>Sporosarcina</taxon>
    </lineage>
</organism>